<sequence length="377" mass="42082">MADAHPTAQILGTDLSPTWHDDDIIRPNLSLEVDDCCSHWTYLDEGRNLFDLIHIRCLYGSIKDWKRLYQQAFDHLKPGKGYIEQAELSLVPHFNYTAGKPTTGITTGIDYLERQDGGLPDPDSVFLAWYKFWKECSEKTGKTWLVADNMAGWIYEIGFENVREVRYMLPLFGFSASSPSSSSAATSEYAENLNPVVGGGYPDYSVSQLGDIKKWFQQFWETGMEGWVLAISTRYMGWTVDEAKEFVAQTKKVLAEQSSRVYYELVIVYGRRPLTEGEKWVNHEMQTNHPELTGGIIATSSPSPITLSTYPSGHALVPGANEGKSTYSSPTLTLQLAKTFTQMPGYRPSIRGNNCDSGRGAGKDSLGFPVYADADAK</sequence>
<accession>A0A225ABY3</accession>
<protein>
    <recommendedName>
        <fullName evidence="3">S-adenosyl-L-methionine-dependent methyltransferase</fullName>
    </recommendedName>
</protein>
<keyword evidence="2" id="KW-1185">Reference proteome</keyword>
<gene>
    <name evidence="1" type="ORF">UA08_06175</name>
</gene>
<dbReference type="SUPFAM" id="SSF53335">
    <property type="entry name" value="S-adenosyl-L-methionine-dependent methyltransferases"/>
    <property type="match status" value="1"/>
</dbReference>
<dbReference type="RefSeq" id="XP_020118732.1">
    <property type="nucleotide sequence ID" value="XM_020268470.1"/>
</dbReference>
<dbReference type="GeneID" id="31005931"/>
<dbReference type="Gene3D" id="3.40.50.150">
    <property type="entry name" value="Vaccinia Virus protein VP39"/>
    <property type="match status" value="1"/>
</dbReference>
<evidence type="ECO:0008006" key="3">
    <source>
        <dbReference type="Google" id="ProtNLM"/>
    </source>
</evidence>
<dbReference type="STRING" id="1441469.A0A225ABY3"/>
<evidence type="ECO:0000313" key="2">
    <source>
        <dbReference type="Proteomes" id="UP000214365"/>
    </source>
</evidence>
<dbReference type="InterPro" id="IPR029063">
    <property type="entry name" value="SAM-dependent_MTases_sf"/>
</dbReference>
<dbReference type="Proteomes" id="UP000214365">
    <property type="component" value="Unassembled WGS sequence"/>
</dbReference>
<evidence type="ECO:0000313" key="1">
    <source>
        <dbReference type="EMBL" id="OKL58611.1"/>
    </source>
</evidence>
<dbReference type="EMBL" id="LFMY01000009">
    <property type="protein sequence ID" value="OKL58611.1"/>
    <property type="molecule type" value="Genomic_DNA"/>
</dbReference>
<organism evidence="1 2">
    <name type="scientific">Talaromyces atroroseus</name>
    <dbReference type="NCBI Taxonomy" id="1441469"/>
    <lineage>
        <taxon>Eukaryota</taxon>
        <taxon>Fungi</taxon>
        <taxon>Dikarya</taxon>
        <taxon>Ascomycota</taxon>
        <taxon>Pezizomycotina</taxon>
        <taxon>Eurotiomycetes</taxon>
        <taxon>Eurotiomycetidae</taxon>
        <taxon>Eurotiales</taxon>
        <taxon>Trichocomaceae</taxon>
        <taxon>Talaromyces</taxon>
        <taxon>Talaromyces sect. Trachyspermi</taxon>
    </lineage>
</organism>
<name>A0A225ABY3_TALAT</name>
<reference evidence="1 2" key="1">
    <citation type="submission" date="2015-06" db="EMBL/GenBank/DDBJ databases">
        <title>Talaromyces atroroseus IBT 11181 draft genome.</title>
        <authorList>
            <person name="Rasmussen K.B."/>
            <person name="Rasmussen S."/>
            <person name="Petersen B."/>
            <person name="Sicheritz-Ponten T."/>
            <person name="Mortensen U.H."/>
            <person name="Thrane U."/>
        </authorList>
    </citation>
    <scope>NUCLEOTIDE SEQUENCE [LARGE SCALE GENOMIC DNA]</scope>
    <source>
        <strain evidence="1 2">IBT 11181</strain>
    </source>
</reference>
<dbReference type="OrthoDB" id="2013972at2759"/>
<comment type="caution">
    <text evidence="1">The sequence shown here is derived from an EMBL/GenBank/DDBJ whole genome shotgun (WGS) entry which is preliminary data.</text>
</comment>
<dbReference type="AlphaFoldDB" id="A0A225ABY3"/>
<proteinExistence type="predicted"/>